<dbReference type="PANTHER" id="PTHR20883:SF48">
    <property type="entry name" value="ECTOINE DIOXYGENASE"/>
    <property type="match status" value="1"/>
</dbReference>
<dbReference type="PANTHER" id="PTHR20883">
    <property type="entry name" value="PHYTANOYL-COA DIOXYGENASE DOMAIN CONTAINING 1"/>
    <property type="match status" value="1"/>
</dbReference>
<evidence type="ECO:0000256" key="5">
    <source>
        <dbReference type="ARBA" id="ARBA00022723"/>
    </source>
</evidence>
<dbReference type="OrthoDB" id="2573519at2"/>
<comment type="subunit">
    <text evidence="4">Homodimer.</text>
</comment>
<keyword evidence="7 12" id="KW-0560">Oxidoreductase</keyword>
<accession>A0A3S9Z535</accession>
<comment type="catalytic activity">
    <reaction evidence="9">
        <text>L-ectoine + 2-oxoglutarate + O2 = 5-hydroxyectoine + succinate + CO2</text>
        <dbReference type="Rhea" id="RHEA:45740"/>
        <dbReference type="ChEBI" id="CHEBI:15379"/>
        <dbReference type="ChEBI" id="CHEBI:16526"/>
        <dbReference type="ChEBI" id="CHEBI:16810"/>
        <dbReference type="ChEBI" id="CHEBI:30031"/>
        <dbReference type="ChEBI" id="CHEBI:58515"/>
        <dbReference type="ChEBI" id="CHEBI:85413"/>
        <dbReference type="EC" id="1.14.11.55"/>
    </reaction>
</comment>
<evidence type="ECO:0000313" key="14">
    <source>
        <dbReference type="Proteomes" id="UP000271291"/>
    </source>
</evidence>
<feature type="region of interest" description="Disordered" evidence="11">
    <location>
        <begin position="279"/>
        <end position="299"/>
    </location>
</feature>
<dbReference type="Gene3D" id="2.60.120.620">
    <property type="entry name" value="q2cbj1_9rhob like domain"/>
    <property type="match status" value="1"/>
</dbReference>
<evidence type="ECO:0000256" key="4">
    <source>
        <dbReference type="ARBA" id="ARBA00011738"/>
    </source>
</evidence>
<evidence type="ECO:0000313" key="13">
    <source>
        <dbReference type="EMBL" id="QCN90255.1"/>
    </source>
</evidence>
<evidence type="ECO:0000313" key="15">
    <source>
        <dbReference type="Proteomes" id="UP000501753"/>
    </source>
</evidence>
<dbReference type="EC" id="1.14.11.55" evidence="10"/>
<dbReference type="Pfam" id="PF05721">
    <property type="entry name" value="PhyH"/>
    <property type="match status" value="1"/>
</dbReference>
<dbReference type="SUPFAM" id="SSF51197">
    <property type="entry name" value="Clavaminate synthase-like"/>
    <property type="match status" value="1"/>
</dbReference>
<keyword evidence="6" id="KW-0223">Dioxygenase</keyword>
<keyword evidence="5" id="KW-0479">Metal-binding</keyword>
<dbReference type="NCBIfam" id="TIGR02408">
    <property type="entry name" value="ectoine_ThpD"/>
    <property type="match status" value="1"/>
</dbReference>
<keyword evidence="8" id="KW-0408">Iron</keyword>
<dbReference type="AlphaFoldDB" id="A0A3S9Z535"/>
<dbReference type="RefSeq" id="WP_127175809.1">
    <property type="nucleotide sequence ID" value="NZ_CP029078.1"/>
</dbReference>
<gene>
    <name evidence="12" type="primary">thpD</name>
    <name evidence="13" type="ORF">DDJ31_39160</name>
    <name evidence="12" type="ORF">ELQ87_00200</name>
</gene>
<reference evidence="13 15" key="1">
    <citation type="submission" date="2018-04" db="EMBL/GenBank/DDBJ databases">
        <title>Complete genome sequences of Streptomyces griseoviridis K61 and characterization of antagonistic properties of biological control agents.</title>
        <authorList>
            <person name="Mariita R.M."/>
            <person name="Sello J.K."/>
        </authorList>
    </citation>
    <scope>NUCLEOTIDE SEQUENCE [LARGE SCALE GENOMIC DNA]</scope>
    <source>
        <strain evidence="13 15">K61</strain>
    </source>
</reference>
<dbReference type="GO" id="GO:0005506">
    <property type="term" value="F:iron ion binding"/>
    <property type="evidence" value="ECO:0007669"/>
    <property type="project" value="UniProtKB-ARBA"/>
</dbReference>
<dbReference type="InterPro" id="IPR008775">
    <property type="entry name" value="Phytyl_CoA_dOase-like"/>
</dbReference>
<evidence type="ECO:0000256" key="3">
    <source>
        <dbReference type="ARBA" id="ARBA00007851"/>
    </source>
</evidence>
<evidence type="ECO:0000313" key="12">
    <source>
        <dbReference type="EMBL" id="AZS82893.1"/>
    </source>
</evidence>
<protein>
    <recommendedName>
        <fullName evidence="10">Ectoine hydroxylase</fullName>
        <ecNumber evidence="10">1.14.11.55</ecNumber>
    </recommendedName>
</protein>
<evidence type="ECO:0000256" key="7">
    <source>
        <dbReference type="ARBA" id="ARBA00023002"/>
    </source>
</evidence>
<evidence type="ECO:0000256" key="2">
    <source>
        <dbReference type="ARBA" id="ARBA00004063"/>
    </source>
</evidence>
<dbReference type="InterPro" id="IPR012774">
    <property type="entry name" value="EctD"/>
</dbReference>
<proteinExistence type="inferred from homology"/>
<dbReference type="KEGG" id="sgd:ELQ87_00200"/>
<organism evidence="12 14">
    <name type="scientific">Streptomyces griseoviridis</name>
    <dbReference type="NCBI Taxonomy" id="45398"/>
    <lineage>
        <taxon>Bacteria</taxon>
        <taxon>Bacillati</taxon>
        <taxon>Actinomycetota</taxon>
        <taxon>Actinomycetes</taxon>
        <taxon>Kitasatosporales</taxon>
        <taxon>Streptomycetaceae</taxon>
        <taxon>Streptomyces</taxon>
    </lineage>
</organism>
<evidence type="ECO:0000256" key="8">
    <source>
        <dbReference type="ARBA" id="ARBA00023004"/>
    </source>
</evidence>
<comment type="cofactor">
    <cofactor evidence="1">
        <name>Fe(2+)</name>
        <dbReference type="ChEBI" id="CHEBI:29033"/>
    </cofactor>
</comment>
<comment type="function">
    <text evidence="2">Involved in the biosynthesis of 5-hydroxyectoine, called compatible solute, which helps organisms to survive extreme osmotic stress by acting as a highly soluble organic osmolyte. Catalyzes the 2-oxoglutarate-dependent selective hydroxylation of L-ectoine to yield (4S,5S)-5-hydroxyectoine.</text>
</comment>
<evidence type="ECO:0000256" key="6">
    <source>
        <dbReference type="ARBA" id="ARBA00022964"/>
    </source>
</evidence>
<reference evidence="12 14" key="2">
    <citation type="submission" date="2018-12" db="EMBL/GenBank/DDBJ databases">
        <title>Streptomyces griseoviridis F1-27 complete genome.</title>
        <authorList>
            <person name="Mariita R.M."/>
            <person name="Sello J.K."/>
        </authorList>
    </citation>
    <scope>NUCLEOTIDE SEQUENCE [LARGE SCALE GENOMIC DNA]</scope>
    <source>
        <strain evidence="12 14">F1-27</strain>
    </source>
</reference>
<evidence type="ECO:0000256" key="11">
    <source>
        <dbReference type="SAM" id="MobiDB-lite"/>
    </source>
</evidence>
<keyword evidence="15" id="KW-1185">Reference proteome</keyword>
<evidence type="ECO:0000256" key="10">
    <source>
        <dbReference type="NCBIfam" id="TIGR02408"/>
    </source>
</evidence>
<dbReference type="EMBL" id="CP034687">
    <property type="protein sequence ID" value="AZS82893.1"/>
    <property type="molecule type" value="Genomic_DNA"/>
</dbReference>
<dbReference type="Proteomes" id="UP000501753">
    <property type="component" value="Chromosome"/>
</dbReference>
<sequence>MTATARPDLYPTRVLGESVPQPRIDPTVWGNGPGPLSREQLERYESSGYLVLDGLLSDQEVKTYLAELQRLSEDPVLRASERVILEPEFDQLRSVFEVEKVSELFAELLRSPRLTDIARQVLDSEVYIHQSRVNYKPGFGGAPFHWHSDFETWHSEDGMRQPRAFSFSISLTENHPFNGPLMVMPGTHKSFIPTIGETPQNYHEESLRVASPSVGSPDQRHLTRMAEEHGIEQITGPAGSAVMFDSNLLHGSNGNLSPFARSNIFIVYNSVENTLEAPFAAPKPRPQHLSNREFPSASA</sequence>
<evidence type="ECO:0000256" key="9">
    <source>
        <dbReference type="ARBA" id="ARBA00049228"/>
    </source>
</evidence>
<dbReference type="Proteomes" id="UP000271291">
    <property type="component" value="Chromosome"/>
</dbReference>
<dbReference type="EMBL" id="CP029078">
    <property type="protein sequence ID" value="QCN90255.1"/>
    <property type="molecule type" value="Genomic_DNA"/>
</dbReference>
<name>A0A3S9Z535_STRGD</name>
<comment type="similarity">
    <text evidence="3">Belongs to the PhyH family. EctD subfamily.</text>
</comment>
<dbReference type="GO" id="GO:0016706">
    <property type="term" value="F:2-oxoglutarate-dependent dioxygenase activity"/>
    <property type="evidence" value="ECO:0007669"/>
    <property type="project" value="InterPro"/>
</dbReference>
<evidence type="ECO:0000256" key="1">
    <source>
        <dbReference type="ARBA" id="ARBA00001954"/>
    </source>
</evidence>